<gene>
    <name evidence="3" type="ORF">RI129_007361</name>
</gene>
<dbReference type="PROSITE" id="PS51155">
    <property type="entry name" value="CHIT_BIND_RR_2"/>
    <property type="match status" value="1"/>
</dbReference>
<dbReference type="PANTHER" id="PTHR10380">
    <property type="entry name" value="CUTICLE PROTEIN"/>
    <property type="match status" value="1"/>
</dbReference>
<comment type="caution">
    <text evidence="3">The sequence shown here is derived from an EMBL/GenBank/DDBJ whole genome shotgun (WGS) entry which is preliminary data.</text>
</comment>
<proteinExistence type="predicted"/>
<dbReference type="InterPro" id="IPR050468">
    <property type="entry name" value="Cuticle_Struct_Prot"/>
</dbReference>
<feature type="signal peptide" evidence="2">
    <location>
        <begin position="1"/>
        <end position="16"/>
    </location>
</feature>
<dbReference type="Pfam" id="PF00379">
    <property type="entry name" value="Chitin_bind_4"/>
    <property type="match status" value="1"/>
</dbReference>
<dbReference type="GO" id="GO:0008010">
    <property type="term" value="F:structural constituent of chitin-based larval cuticle"/>
    <property type="evidence" value="ECO:0007669"/>
    <property type="project" value="TreeGrafter"/>
</dbReference>
<evidence type="ECO:0000313" key="3">
    <source>
        <dbReference type="EMBL" id="KAK5643516.1"/>
    </source>
</evidence>
<evidence type="ECO:0008006" key="5">
    <source>
        <dbReference type="Google" id="ProtNLM"/>
    </source>
</evidence>
<protein>
    <recommendedName>
        <fullName evidence="5">Cuticle protein</fullName>
    </recommendedName>
</protein>
<evidence type="ECO:0000313" key="4">
    <source>
        <dbReference type="Proteomes" id="UP001329430"/>
    </source>
</evidence>
<name>A0AAN7VEA2_9COLE</name>
<dbReference type="EMBL" id="JAVRBK010000005">
    <property type="protein sequence ID" value="KAK5643516.1"/>
    <property type="molecule type" value="Genomic_DNA"/>
</dbReference>
<reference evidence="3 4" key="1">
    <citation type="journal article" date="2024" name="Insects">
        <title>An Improved Chromosome-Level Genome Assembly of the Firefly Pyrocoelia pectoralis.</title>
        <authorList>
            <person name="Fu X."/>
            <person name="Meyer-Rochow V.B."/>
            <person name="Ballantyne L."/>
            <person name="Zhu X."/>
        </authorList>
    </citation>
    <scope>NUCLEOTIDE SEQUENCE [LARGE SCALE GENOMIC DNA]</scope>
    <source>
        <strain evidence="3">XCY_ONT2</strain>
    </source>
</reference>
<feature type="chain" id="PRO_5042860798" description="Cuticle protein" evidence="2">
    <location>
        <begin position="17"/>
        <end position="171"/>
    </location>
</feature>
<keyword evidence="2" id="KW-0732">Signal</keyword>
<dbReference type="GO" id="GO:0062129">
    <property type="term" value="C:chitin-based extracellular matrix"/>
    <property type="evidence" value="ECO:0007669"/>
    <property type="project" value="TreeGrafter"/>
</dbReference>
<keyword evidence="4" id="KW-1185">Reference proteome</keyword>
<evidence type="ECO:0000256" key="2">
    <source>
        <dbReference type="SAM" id="SignalP"/>
    </source>
</evidence>
<dbReference type="InterPro" id="IPR000618">
    <property type="entry name" value="Insect_cuticle"/>
</dbReference>
<evidence type="ECO:0000256" key="1">
    <source>
        <dbReference type="PROSITE-ProRule" id="PRU00497"/>
    </source>
</evidence>
<accession>A0AAN7VEA2</accession>
<organism evidence="3 4">
    <name type="scientific">Pyrocoelia pectoralis</name>
    <dbReference type="NCBI Taxonomy" id="417401"/>
    <lineage>
        <taxon>Eukaryota</taxon>
        <taxon>Metazoa</taxon>
        <taxon>Ecdysozoa</taxon>
        <taxon>Arthropoda</taxon>
        <taxon>Hexapoda</taxon>
        <taxon>Insecta</taxon>
        <taxon>Pterygota</taxon>
        <taxon>Neoptera</taxon>
        <taxon>Endopterygota</taxon>
        <taxon>Coleoptera</taxon>
        <taxon>Polyphaga</taxon>
        <taxon>Elateriformia</taxon>
        <taxon>Elateroidea</taxon>
        <taxon>Lampyridae</taxon>
        <taxon>Lampyrinae</taxon>
        <taxon>Pyrocoelia</taxon>
    </lineage>
</organism>
<dbReference type="PANTHER" id="PTHR10380:SF196">
    <property type="entry name" value="CUTICULAR PROTEIN 72EA"/>
    <property type="match status" value="1"/>
</dbReference>
<keyword evidence="1" id="KW-0193">Cuticle</keyword>
<dbReference type="Proteomes" id="UP001329430">
    <property type="component" value="Chromosome 5"/>
</dbReference>
<sequence>MQFLVLFAAVLTVTVAKPVDDQIISVSQDVLGNYKIKYAIEGISRVEQGDPNGNIIGAFAYIDPHGVTRKTEFTAGIQGFNPVSSDIPLQVADTPEVAAAKAQHLSLLRQAELTSKVEEAVPVVKVVEIPQFKAIPVPLVQVGSIPDTPEVLAARAEHLAAHEAARKAINQ</sequence>
<dbReference type="AlphaFoldDB" id="A0AAN7VEA2"/>